<reference evidence="1 2" key="1">
    <citation type="submission" date="2015-01" db="EMBL/GenBank/DDBJ databases">
        <title>Evolution of Trichinella species and genotypes.</title>
        <authorList>
            <person name="Korhonen P.K."/>
            <person name="Edoardo P."/>
            <person name="Giuseppe L.R."/>
            <person name="Gasser R.B."/>
        </authorList>
    </citation>
    <scope>NUCLEOTIDE SEQUENCE [LARGE SCALE GENOMIC DNA]</scope>
    <source>
        <strain evidence="1">ISS470</strain>
    </source>
</reference>
<keyword evidence="2" id="KW-1185">Reference proteome</keyword>
<sequence length="99" mass="11195">MKNSTRKNKAHYHLQNETYNILISNTVNIVIENASSIVPVRSATICLDKQVMLECGANAFHRSSFCMQFILFEVKILSTSLCIRDDSLLTYIVGPRCVI</sequence>
<name>A0A0V1FZN2_TRIPS</name>
<comment type="caution">
    <text evidence="1">The sequence shown here is derived from an EMBL/GenBank/DDBJ whole genome shotgun (WGS) entry which is preliminary data.</text>
</comment>
<evidence type="ECO:0000313" key="1">
    <source>
        <dbReference type="EMBL" id="KRY91359.1"/>
    </source>
</evidence>
<dbReference type="EMBL" id="JYDT01000014">
    <property type="protein sequence ID" value="KRY91359.1"/>
    <property type="molecule type" value="Genomic_DNA"/>
</dbReference>
<proteinExistence type="predicted"/>
<dbReference type="AlphaFoldDB" id="A0A0V1FZN2"/>
<dbReference type="Proteomes" id="UP000054995">
    <property type="component" value="Unassembled WGS sequence"/>
</dbReference>
<organism evidence="1 2">
    <name type="scientific">Trichinella pseudospiralis</name>
    <name type="common">Parasitic roundworm</name>
    <dbReference type="NCBI Taxonomy" id="6337"/>
    <lineage>
        <taxon>Eukaryota</taxon>
        <taxon>Metazoa</taxon>
        <taxon>Ecdysozoa</taxon>
        <taxon>Nematoda</taxon>
        <taxon>Enoplea</taxon>
        <taxon>Dorylaimia</taxon>
        <taxon>Trichinellida</taxon>
        <taxon>Trichinellidae</taxon>
        <taxon>Trichinella</taxon>
    </lineage>
</organism>
<gene>
    <name evidence="1" type="ORF">T4D_6124</name>
</gene>
<accession>A0A0V1FZN2</accession>
<evidence type="ECO:0000313" key="2">
    <source>
        <dbReference type="Proteomes" id="UP000054995"/>
    </source>
</evidence>
<protein>
    <submittedName>
        <fullName evidence="1">Uncharacterized protein</fullName>
    </submittedName>
</protein>